<feature type="region of interest" description="Disordered" evidence="1">
    <location>
        <begin position="223"/>
        <end position="250"/>
    </location>
</feature>
<sequence length="627" mass="70792">MVTGAISVEFSQYCKCDAIFEAKYLRTHRSGGTKVLRCFPHCCPSHVFNSVCGTSVVARVHGPSDRIQNSITYLRFEASYERPYQVGDTINEQNILSNLRRQTHAIGEWIASQYDVFDDKNCARVSEFSPKATSSLGWHYRWVGGSARQQRRATHCLRVYVFERFFHHNVPMLRVIATTQSPTFIVMSYRRACKVCQRQTPEDLEKTTAQCQCEGIYRVSNNSLSDEGGDDENMDSSQMLQSSSPPNTPSSTALIADMEHAFSVLYYYISTIGVSGFAAQLQMLEDALRGCVTKAANRPPIFSSFVLPNTIPVKGLEASIASACMLLLCQLTKHIPSIRHFFGSNASCLLNKRDLEKKYLVWIRFAYETLNPSVAPLDTNILAVAQEIVCLCEDPAMQRADIQLLRHKIQTYHPTLAFEWFVAQMREMYLAMNSPIPTPSPNNPSPFDGRWLWQLTQLNLVADTTPSFLTIFRAVTMGLSVQQIVHGSSLFITSDLALFPTIWSEFILDGQPHILRVFPNGETTMSCVSDFMYGDYVGTIVSPTQLEFAMYCWPATVMSVNRMCYVLRFQSVLVDSGHICIRVAVCAAREEKIVDYWGIEVNERIASYNPRAQASLLDVTFHYERTS</sequence>
<gene>
    <name evidence="2" type="ORF">THRCLA_00417</name>
</gene>
<proteinExistence type="predicted"/>
<dbReference type="EMBL" id="JNBS01000226">
    <property type="protein sequence ID" value="OQS07584.1"/>
    <property type="molecule type" value="Genomic_DNA"/>
</dbReference>
<keyword evidence="3" id="KW-1185">Reference proteome</keyword>
<evidence type="ECO:0000256" key="1">
    <source>
        <dbReference type="SAM" id="MobiDB-lite"/>
    </source>
</evidence>
<dbReference type="OrthoDB" id="60752at2759"/>
<organism evidence="2 3">
    <name type="scientific">Thraustotheca clavata</name>
    <dbReference type="NCBI Taxonomy" id="74557"/>
    <lineage>
        <taxon>Eukaryota</taxon>
        <taxon>Sar</taxon>
        <taxon>Stramenopiles</taxon>
        <taxon>Oomycota</taxon>
        <taxon>Saprolegniomycetes</taxon>
        <taxon>Saprolegniales</taxon>
        <taxon>Achlyaceae</taxon>
        <taxon>Thraustotheca</taxon>
    </lineage>
</organism>
<accession>A0A1W0ABB1</accession>
<protein>
    <submittedName>
        <fullName evidence="2">Uncharacterized protein</fullName>
    </submittedName>
</protein>
<reference evidence="2 3" key="1">
    <citation type="journal article" date="2014" name="Genome Biol. Evol.">
        <title>The secreted proteins of Achlya hypogyna and Thraustotheca clavata identify the ancestral oomycete secretome and reveal gene acquisitions by horizontal gene transfer.</title>
        <authorList>
            <person name="Misner I."/>
            <person name="Blouin N."/>
            <person name="Leonard G."/>
            <person name="Richards T.A."/>
            <person name="Lane C.E."/>
        </authorList>
    </citation>
    <scope>NUCLEOTIDE SEQUENCE [LARGE SCALE GENOMIC DNA]</scope>
    <source>
        <strain evidence="2 3">ATCC 34112</strain>
    </source>
</reference>
<dbReference type="Proteomes" id="UP000243217">
    <property type="component" value="Unassembled WGS sequence"/>
</dbReference>
<evidence type="ECO:0000313" key="2">
    <source>
        <dbReference type="EMBL" id="OQS07584.1"/>
    </source>
</evidence>
<name>A0A1W0ABB1_9STRA</name>
<comment type="caution">
    <text evidence="2">The sequence shown here is derived from an EMBL/GenBank/DDBJ whole genome shotgun (WGS) entry which is preliminary data.</text>
</comment>
<evidence type="ECO:0000313" key="3">
    <source>
        <dbReference type="Proteomes" id="UP000243217"/>
    </source>
</evidence>
<dbReference type="AlphaFoldDB" id="A0A1W0ABB1"/>